<feature type="transmembrane region" description="Helical" evidence="2">
    <location>
        <begin position="73"/>
        <end position="91"/>
    </location>
</feature>
<feature type="region of interest" description="Disordered" evidence="1">
    <location>
        <begin position="1"/>
        <end position="30"/>
    </location>
</feature>
<keyword evidence="2" id="KW-1133">Transmembrane helix</keyword>
<keyword evidence="4" id="KW-1185">Reference proteome</keyword>
<evidence type="ECO:0000313" key="4">
    <source>
        <dbReference type="Proteomes" id="UP001432075"/>
    </source>
</evidence>
<evidence type="ECO:0008006" key="5">
    <source>
        <dbReference type="Google" id="ProtNLM"/>
    </source>
</evidence>
<sequence>MSRTSSLPASFPSPAPAAPAALPGSPASPAFPAFPGSTCPPARPVPLFPPLRVGRAGRGGDRLRRALRRRRRVVSAALAVAAAAALAAGGARAQASRGAAPPGGKPPPPAAVRLVSAPVRIADGATVRLLRPGDRVDVVAAERAGPPRVVAVAARVAEVPSPERDMGDGGALVVLSVPRETARALVGAGAAARLAVTLC</sequence>
<evidence type="ECO:0000256" key="1">
    <source>
        <dbReference type="SAM" id="MobiDB-lite"/>
    </source>
</evidence>
<proteinExistence type="predicted"/>
<accession>A0ABZ1RNQ8</accession>
<dbReference type="RefSeq" id="WP_328776386.1">
    <property type="nucleotide sequence ID" value="NZ_CP108057.1"/>
</dbReference>
<feature type="compositionally biased region" description="Low complexity" evidence="1">
    <location>
        <begin position="18"/>
        <end position="30"/>
    </location>
</feature>
<organism evidence="3 4">
    <name type="scientific">Streptomyces goshikiensis</name>
    <dbReference type="NCBI Taxonomy" id="1942"/>
    <lineage>
        <taxon>Bacteria</taxon>
        <taxon>Bacillati</taxon>
        <taxon>Actinomycetota</taxon>
        <taxon>Actinomycetes</taxon>
        <taxon>Kitasatosporales</taxon>
        <taxon>Streptomycetaceae</taxon>
        <taxon>Streptomyces</taxon>
    </lineage>
</organism>
<name>A0ABZ1RNQ8_9ACTN</name>
<feature type="compositionally biased region" description="Low complexity" evidence="1">
    <location>
        <begin position="1"/>
        <end position="10"/>
    </location>
</feature>
<keyword evidence="2" id="KW-0472">Membrane</keyword>
<keyword evidence="2" id="KW-0812">Transmembrane</keyword>
<evidence type="ECO:0000313" key="3">
    <source>
        <dbReference type="EMBL" id="WUO48105.1"/>
    </source>
</evidence>
<reference evidence="3" key="1">
    <citation type="submission" date="2022-10" db="EMBL/GenBank/DDBJ databases">
        <title>The complete genomes of actinobacterial strains from the NBC collection.</title>
        <authorList>
            <person name="Joergensen T.S."/>
            <person name="Alvarez Arevalo M."/>
            <person name="Sterndorff E.B."/>
            <person name="Faurdal D."/>
            <person name="Vuksanovic O."/>
            <person name="Mourched A.-S."/>
            <person name="Charusanti P."/>
            <person name="Shaw S."/>
            <person name="Blin K."/>
            <person name="Weber T."/>
        </authorList>
    </citation>
    <scope>NUCLEOTIDE SEQUENCE</scope>
    <source>
        <strain evidence="3">NBC_00283</strain>
    </source>
</reference>
<protein>
    <recommendedName>
        <fullName evidence="5">Flp pilus assembly protein RcpC/CpaB domain-containing protein</fullName>
    </recommendedName>
</protein>
<evidence type="ECO:0000256" key="2">
    <source>
        <dbReference type="SAM" id="Phobius"/>
    </source>
</evidence>
<gene>
    <name evidence="3" type="ORF">OHU17_20945</name>
</gene>
<dbReference type="Proteomes" id="UP001432075">
    <property type="component" value="Chromosome"/>
</dbReference>
<dbReference type="EMBL" id="CP108057">
    <property type="protein sequence ID" value="WUO48105.1"/>
    <property type="molecule type" value="Genomic_DNA"/>
</dbReference>